<dbReference type="Proteomes" id="UP000245626">
    <property type="component" value="Unassembled WGS sequence"/>
</dbReference>
<keyword evidence="2" id="KW-1185">Reference proteome</keyword>
<sequence length="103" mass="11160">MPPQLLSRSQSSYILTGLTQSTPHRQDNRGLHSFRPIQLSIGHSPSANGSSKVNLAGTEVICGIKAEVKSFNDQDEEEDDDHLGTVNEDDQAEPGGRIKCSVD</sequence>
<organism evidence="1 2">
    <name type="scientific">Violaceomyces palustris</name>
    <dbReference type="NCBI Taxonomy" id="1673888"/>
    <lineage>
        <taxon>Eukaryota</taxon>
        <taxon>Fungi</taxon>
        <taxon>Dikarya</taxon>
        <taxon>Basidiomycota</taxon>
        <taxon>Ustilaginomycotina</taxon>
        <taxon>Ustilaginomycetes</taxon>
        <taxon>Violaceomycetales</taxon>
        <taxon>Violaceomycetaceae</taxon>
        <taxon>Violaceomyces</taxon>
    </lineage>
</organism>
<evidence type="ECO:0000313" key="2">
    <source>
        <dbReference type="Proteomes" id="UP000245626"/>
    </source>
</evidence>
<feature type="non-terminal residue" evidence="1">
    <location>
        <position position="103"/>
    </location>
</feature>
<name>A0ACD0P4P6_9BASI</name>
<proteinExistence type="predicted"/>
<gene>
    <name evidence="1" type="ORF">IE53DRAFT_366642</name>
</gene>
<protein>
    <submittedName>
        <fullName evidence="1">Uncharacterized protein</fullName>
    </submittedName>
</protein>
<reference evidence="1 2" key="1">
    <citation type="journal article" date="2018" name="Mol. Biol. Evol.">
        <title>Broad Genomic Sampling Reveals a Smut Pathogenic Ancestry of the Fungal Clade Ustilaginomycotina.</title>
        <authorList>
            <person name="Kijpornyongpan T."/>
            <person name="Mondo S.J."/>
            <person name="Barry K."/>
            <person name="Sandor L."/>
            <person name="Lee J."/>
            <person name="Lipzen A."/>
            <person name="Pangilinan J."/>
            <person name="LaButti K."/>
            <person name="Hainaut M."/>
            <person name="Henrissat B."/>
            <person name="Grigoriev I.V."/>
            <person name="Spatafora J.W."/>
            <person name="Aime M.C."/>
        </authorList>
    </citation>
    <scope>NUCLEOTIDE SEQUENCE [LARGE SCALE GENOMIC DNA]</scope>
    <source>
        <strain evidence="1 2">SA 807</strain>
    </source>
</reference>
<evidence type="ECO:0000313" key="1">
    <source>
        <dbReference type="EMBL" id="PWN53080.1"/>
    </source>
</evidence>
<accession>A0ACD0P4P6</accession>
<dbReference type="EMBL" id="KZ819742">
    <property type="protein sequence ID" value="PWN53080.1"/>
    <property type="molecule type" value="Genomic_DNA"/>
</dbReference>